<sequence length="58" mass="6508">MSIFIEKKTSLVKQTKNGKKNDKISGISFSICEKIRGIKKTIQISICKIVPPKKAYPV</sequence>
<evidence type="ECO:0000313" key="2">
    <source>
        <dbReference type="EMBL" id="GJM53203.1"/>
    </source>
</evidence>
<reference evidence="1 4" key="1">
    <citation type="submission" date="2021-11" db="EMBL/GenBank/DDBJ databases">
        <title>Draft genome sequence of Capnocytophaga sp. strain KC07075 isolated from cat oral cavity.</title>
        <authorList>
            <person name="Suzuki M."/>
            <person name="Imaoka K."/>
            <person name="Kimura M."/>
            <person name="Morikawa S."/>
            <person name="Maeda K."/>
        </authorList>
    </citation>
    <scope>NUCLEOTIDE SEQUENCE</scope>
    <source>
        <strain evidence="1">KC07075</strain>
        <strain evidence="2 4">KC07079</strain>
    </source>
</reference>
<dbReference type="Proteomes" id="UP001207736">
    <property type="component" value="Unassembled WGS sequence"/>
</dbReference>
<proteinExistence type="predicted"/>
<dbReference type="AlphaFoldDB" id="A0AAV5AV82"/>
<evidence type="ECO:0000313" key="4">
    <source>
        <dbReference type="Proteomes" id="UP001208692"/>
    </source>
</evidence>
<dbReference type="EMBL" id="BQKB01000029">
    <property type="protein sequence ID" value="GJM53203.1"/>
    <property type="molecule type" value="Genomic_DNA"/>
</dbReference>
<evidence type="ECO:0008006" key="5">
    <source>
        <dbReference type="Google" id="ProtNLM"/>
    </source>
</evidence>
<organism evidence="1 3">
    <name type="scientific">Capnocytophaga catalasegens</name>
    <dbReference type="NCBI Taxonomy" id="1004260"/>
    <lineage>
        <taxon>Bacteria</taxon>
        <taxon>Pseudomonadati</taxon>
        <taxon>Bacteroidota</taxon>
        <taxon>Flavobacteriia</taxon>
        <taxon>Flavobacteriales</taxon>
        <taxon>Flavobacteriaceae</taxon>
        <taxon>Capnocytophaga</taxon>
    </lineage>
</organism>
<gene>
    <name evidence="1" type="ORF">RCZ15_14970</name>
    <name evidence="2" type="ORF">RCZ16_15200</name>
</gene>
<dbReference type="EMBL" id="BQKA01000029">
    <property type="protein sequence ID" value="GJM50524.1"/>
    <property type="molecule type" value="Genomic_DNA"/>
</dbReference>
<evidence type="ECO:0000313" key="3">
    <source>
        <dbReference type="Proteomes" id="UP001207736"/>
    </source>
</evidence>
<dbReference type="Proteomes" id="UP001208692">
    <property type="component" value="Unassembled WGS sequence"/>
</dbReference>
<accession>A0AAV5AV82</accession>
<comment type="caution">
    <text evidence="1">The sequence shown here is derived from an EMBL/GenBank/DDBJ whole genome shotgun (WGS) entry which is preliminary data.</text>
</comment>
<protein>
    <recommendedName>
        <fullName evidence="5">Transposase</fullName>
    </recommendedName>
</protein>
<evidence type="ECO:0000313" key="1">
    <source>
        <dbReference type="EMBL" id="GJM50524.1"/>
    </source>
</evidence>
<name>A0AAV5AV82_9FLAO</name>
<keyword evidence="4" id="KW-1185">Reference proteome</keyword>